<dbReference type="PROSITE" id="PS51257">
    <property type="entry name" value="PROKAR_LIPOPROTEIN"/>
    <property type="match status" value="1"/>
</dbReference>
<evidence type="ECO:0000313" key="4">
    <source>
        <dbReference type="Proteomes" id="UP000517753"/>
    </source>
</evidence>
<protein>
    <recommendedName>
        <fullName evidence="5">Lipoprotein</fullName>
    </recommendedName>
</protein>
<feature type="signal peptide" evidence="2">
    <location>
        <begin position="1"/>
        <end position="21"/>
    </location>
</feature>
<name>A0A7Y9FPZ4_9SPHN</name>
<evidence type="ECO:0000256" key="2">
    <source>
        <dbReference type="SAM" id="SignalP"/>
    </source>
</evidence>
<dbReference type="AlphaFoldDB" id="A0A7Y9FPZ4"/>
<feature type="transmembrane region" description="Helical" evidence="1">
    <location>
        <begin position="31"/>
        <end position="47"/>
    </location>
</feature>
<keyword evidence="2" id="KW-0732">Signal</keyword>
<dbReference type="EMBL" id="JACCBY010000004">
    <property type="protein sequence ID" value="NYD91183.1"/>
    <property type="molecule type" value="Genomic_DNA"/>
</dbReference>
<sequence length="87" mass="9399">MTRRDAAWRAAGALISSGACAASLALDGSPLMVVLFPAALLGLALLVNGKRVATVLRAERRGHVHTAEVIHARRRRRHRSRSDEPPL</sequence>
<keyword evidence="1" id="KW-0812">Transmembrane</keyword>
<keyword evidence="4" id="KW-1185">Reference proteome</keyword>
<keyword evidence="1" id="KW-0472">Membrane</keyword>
<feature type="chain" id="PRO_5031536118" description="Lipoprotein" evidence="2">
    <location>
        <begin position="22"/>
        <end position="87"/>
    </location>
</feature>
<organism evidence="3 4">
    <name type="scientific">Sphingomonas melonis</name>
    <dbReference type="NCBI Taxonomy" id="152682"/>
    <lineage>
        <taxon>Bacteria</taxon>
        <taxon>Pseudomonadati</taxon>
        <taxon>Pseudomonadota</taxon>
        <taxon>Alphaproteobacteria</taxon>
        <taxon>Sphingomonadales</taxon>
        <taxon>Sphingomonadaceae</taxon>
        <taxon>Sphingomonas</taxon>
    </lineage>
</organism>
<dbReference type="Proteomes" id="UP000517753">
    <property type="component" value="Unassembled WGS sequence"/>
</dbReference>
<accession>A0A7Y9FPZ4</accession>
<evidence type="ECO:0000256" key="1">
    <source>
        <dbReference type="SAM" id="Phobius"/>
    </source>
</evidence>
<dbReference type="RefSeq" id="WP_179509601.1">
    <property type="nucleotide sequence ID" value="NZ_JACCBY010000004.1"/>
</dbReference>
<gene>
    <name evidence="3" type="ORF">HD841_002990</name>
</gene>
<keyword evidence="1" id="KW-1133">Transmembrane helix</keyword>
<proteinExistence type="predicted"/>
<reference evidence="3 4" key="1">
    <citation type="submission" date="2020-08" db="EMBL/GenBank/DDBJ databases">
        <title>The Agave Microbiome: Exploring the role of microbial communities in plant adaptations to desert environments.</title>
        <authorList>
            <person name="Partida-Martinez L.P."/>
        </authorList>
    </citation>
    <scope>NUCLEOTIDE SEQUENCE [LARGE SCALE GENOMIC DNA]</scope>
    <source>
        <strain evidence="3 4">AS2.3</strain>
    </source>
</reference>
<comment type="caution">
    <text evidence="3">The sequence shown here is derived from an EMBL/GenBank/DDBJ whole genome shotgun (WGS) entry which is preliminary data.</text>
</comment>
<evidence type="ECO:0000313" key="3">
    <source>
        <dbReference type="EMBL" id="NYD91183.1"/>
    </source>
</evidence>
<evidence type="ECO:0008006" key="5">
    <source>
        <dbReference type="Google" id="ProtNLM"/>
    </source>
</evidence>